<protein>
    <submittedName>
        <fullName evidence="2">Sulfotransferase</fullName>
    </submittedName>
</protein>
<dbReference type="SUPFAM" id="SSF52540">
    <property type="entry name" value="P-loop containing nucleoside triphosphate hydrolases"/>
    <property type="match status" value="1"/>
</dbReference>
<dbReference type="Proteomes" id="UP001064933">
    <property type="component" value="Chromosome"/>
</dbReference>
<evidence type="ECO:0000313" key="2">
    <source>
        <dbReference type="EMBL" id="UXH76929.1"/>
    </source>
</evidence>
<sequence length="356" mass="40524">MALTPHDGVSNRLPSAMPLPLLMTPLRRCGSHALRLRLNLNPHFYSPYPLHIVDFMPLVPLYGDLTDDRRYFRMVVDVVGLQAAGVVKWADMAFDPVEIFDALKDQPRSVHRIAWELLLRAGQRHGATVVMDKSLDSIHYAEEQLALFPQMRFLNVVRDPRAQVASMNRAIIHDFDTTLNALSWLNAHQAGRALAQAHPDRVLTIRFEDFITNQEQVLRRVCSFIDIEFLPEMLDVAASSEARQLSKLSDLWQSNCYAPLPAMTDKFKAQLSMEEIETIESLTQALMAFYGYECMTPASKPAPDAQTLARCAETSERGRRQAWAKLSETNPRDYVLRRFRADYLSHTRQSLEAGLL</sequence>
<dbReference type="PANTHER" id="PTHR12788:SF10">
    <property type="entry name" value="PROTEIN-TYROSINE SULFOTRANSFERASE"/>
    <property type="match status" value="1"/>
</dbReference>
<dbReference type="InterPro" id="IPR026634">
    <property type="entry name" value="TPST-like"/>
</dbReference>
<dbReference type="PANTHER" id="PTHR12788">
    <property type="entry name" value="PROTEIN-TYROSINE SULFOTRANSFERASE 2"/>
    <property type="match status" value="1"/>
</dbReference>
<keyword evidence="3" id="KW-1185">Reference proteome</keyword>
<keyword evidence="1" id="KW-0808">Transferase</keyword>
<dbReference type="RefSeq" id="WP_261756671.1">
    <property type="nucleotide sequence ID" value="NZ_CP104562.2"/>
</dbReference>
<accession>A0ABY6AWZ9</accession>
<evidence type="ECO:0000256" key="1">
    <source>
        <dbReference type="ARBA" id="ARBA00022679"/>
    </source>
</evidence>
<evidence type="ECO:0000313" key="3">
    <source>
        <dbReference type="Proteomes" id="UP001064933"/>
    </source>
</evidence>
<reference evidence="2" key="1">
    <citation type="submission" date="2022-10" db="EMBL/GenBank/DDBJ databases">
        <title>Characterization and whole genome sequencing of a new Roseateles species, isolated from fresh water.</title>
        <authorList>
            <person name="Guliayeva D.Y."/>
            <person name="Akhremchuk A.E."/>
            <person name="Sikolenko M.A."/>
            <person name="Valentovich L.N."/>
            <person name="Sidarenka A.V."/>
        </authorList>
    </citation>
    <scope>NUCLEOTIDE SEQUENCE</scope>
    <source>
        <strain evidence="2">BIM B-1768</strain>
    </source>
</reference>
<gene>
    <name evidence="2" type="ORF">N4261_18110</name>
</gene>
<dbReference type="InterPro" id="IPR027417">
    <property type="entry name" value="P-loop_NTPase"/>
</dbReference>
<name>A0ABY6AWZ9_9BURK</name>
<dbReference type="Pfam" id="PF13469">
    <property type="entry name" value="Sulfotransfer_3"/>
    <property type="match status" value="1"/>
</dbReference>
<dbReference type="EMBL" id="CP104562">
    <property type="protein sequence ID" value="UXH76929.1"/>
    <property type="molecule type" value="Genomic_DNA"/>
</dbReference>
<organism evidence="2 3">
    <name type="scientific">Roseateles amylovorans</name>
    <dbReference type="NCBI Taxonomy" id="2978473"/>
    <lineage>
        <taxon>Bacteria</taxon>
        <taxon>Pseudomonadati</taxon>
        <taxon>Pseudomonadota</taxon>
        <taxon>Betaproteobacteria</taxon>
        <taxon>Burkholderiales</taxon>
        <taxon>Sphaerotilaceae</taxon>
        <taxon>Roseateles</taxon>
    </lineage>
</organism>
<proteinExistence type="predicted"/>
<dbReference type="Gene3D" id="3.40.50.300">
    <property type="entry name" value="P-loop containing nucleotide triphosphate hydrolases"/>
    <property type="match status" value="1"/>
</dbReference>